<dbReference type="Proteomes" id="UP000530564">
    <property type="component" value="Unassembled WGS sequence"/>
</dbReference>
<comment type="caution">
    <text evidence="1">The sequence shown here is derived from an EMBL/GenBank/DDBJ whole genome shotgun (WGS) entry which is preliminary data.</text>
</comment>
<dbReference type="EMBL" id="JACIDK010000004">
    <property type="protein sequence ID" value="MBB3892261.1"/>
    <property type="molecule type" value="Genomic_DNA"/>
</dbReference>
<gene>
    <name evidence="1" type="ORF">GGQ61_002994</name>
</gene>
<evidence type="ECO:0000313" key="2">
    <source>
        <dbReference type="Proteomes" id="UP000530564"/>
    </source>
</evidence>
<sequence>MRASAALSVVAGNQTATAAPTLAERIGRLQAQARNLAREHIAALEAAMAEVERLSGEIADGGEAYPVGVREIARRLAAECEAGGNTIKALAGRS</sequence>
<reference evidence="1 2" key="1">
    <citation type="submission" date="2020-08" db="EMBL/GenBank/DDBJ databases">
        <title>Genomic Encyclopedia of Type Strains, Phase IV (KMG-IV): sequencing the most valuable type-strain genomes for metagenomic binning, comparative biology and taxonomic classification.</title>
        <authorList>
            <person name="Goeker M."/>
        </authorList>
    </citation>
    <scope>NUCLEOTIDE SEQUENCE [LARGE SCALE GENOMIC DNA]</scope>
    <source>
        <strain evidence="1 2">DSM 21793</strain>
    </source>
</reference>
<proteinExistence type="predicted"/>
<protein>
    <submittedName>
        <fullName evidence="1">Uncharacterized protein</fullName>
    </submittedName>
</protein>
<organism evidence="1 2">
    <name type="scientific">Phenylobacterium haematophilum</name>
    <dbReference type="NCBI Taxonomy" id="98513"/>
    <lineage>
        <taxon>Bacteria</taxon>
        <taxon>Pseudomonadati</taxon>
        <taxon>Pseudomonadota</taxon>
        <taxon>Alphaproteobacteria</taxon>
        <taxon>Caulobacterales</taxon>
        <taxon>Caulobacteraceae</taxon>
        <taxon>Phenylobacterium</taxon>
    </lineage>
</organism>
<evidence type="ECO:0000313" key="1">
    <source>
        <dbReference type="EMBL" id="MBB3892261.1"/>
    </source>
</evidence>
<dbReference type="AlphaFoldDB" id="A0A840A455"/>
<name>A0A840A455_9CAUL</name>
<accession>A0A840A455</accession>
<keyword evidence="2" id="KW-1185">Reference proteome</keyword>